<dbReference type="NCBIfam" id="NF004127">
    <property type="entry name" value="PRK05617.1"/>
    <property type="match status" value="1"/>
</dbReference>
<reference evidence="5 6" key="1">
    <citation type="submission" date="2017-09" db="EMBL/GenBank/DDBJ databases">
        <authorList>
            <person name="Ehlers B."/>
            <person name="Leendertz F.H."/>
        </authorList>
    </citation>
    <scope>NUCLEOTIDE SEQUENCE [LARGE SCALE GENOMIC DNA]</scope>
    <source>
        <strain evidence="5 6">CGMCC 1.05381</strain>
    </source>
</reference>
<dbReference type="OrthoDB" id="9790967at2"/>
<keyword evidence="6" id="KW-1185">Reference proteome</keyword>
<dbReference type="InterPro" id="IPR032259">
    <property type="entry name" value="HIBYL-CoA-H"/>
</dbReference>
<dbReference type="EC" id="3.1.2.4" evidence="2"/>
<dbReference type="InterPro" id="IPR029045">
    <property type="entry name" value="ClpP/crotonase-like_dom_sf"/>
</dbReference>
<dbReference type="CDD" id="cd06558">
    <property type="entry name" value="crotonase-like"/>
    <property type="match status" value="1"/>
</dbReference>
<sequence>MDGDVIVSQAGMLGSIILNRPKALNALTHGMVVTITDALRAWEQDDAVQAIVISGAGDRGLCAGGDIVGVYQSARDGSGDAERFWREEYRLNSYIASYPKPFIAIMDGIVLGGGIGISAHGSHRIVTERTKVGMPEVGIGFAPDVGGTLLLARAPGELGTHLALTGGMATGADAIALGFADTFVASVELPQLLVELQTDAAGVVIARHSTPAPPSPLDSARSWIDAAYAGDDVGEIVARLAASPVEDARVAASTILAKSPTSVSVALEAIRRVTAESTLEEVLNQEYRVGLRFLEGTEIVEGIRAQVIDKDRTPAWSPSSIGDVTRAEVESYFAPLDERELGLTAMDRSRA</sequence>
<dbReference type="GO" id="GO:0005829">
    <property type="term" value="C:cytosol"/>
    <property type="evidence" value="ECO:0007669"/>
    <property type="project" value="TreeGrafter"/>
</dbReference>
<dbReference type="Proteomes" id="UP000219440">
    <property type="component" value="Unassembled WGS sequence"/>
</dbReference>
<dbReference type="EMBL" id="OCST01000002">
    <property type="protein sequence ID" value="SOE58976.1"/>
    <property type="molecule type" value="Genomic_DNA"/>
</dbReference>
<dbReference type="Gene3D" id="3.90.226.10">
    <property type="entry name" value="2-enoyl-CoA Hydratase, Chain A, domain 1"/>
    <property type="match status" value="1"/>
</dbReference>
<protein>
    <recommendedName>
        <fullName evidence="2">3-hydroxyisobutyryl-CoA hydrolase</fullName>
        <ecNumber evidence="2">3.1.2.4</ecNumber>
    </recommendedName>
</protein>
<comment type="catalytic activity">
    <reaction evidence="1">
        <text>3-hydroxy-2-methylpropanoyl-CoA + H2O = 3-hydroxy-2-methylpropanoate + CoA + H(+)</text>
        <dbReference type="Rhea" id="RHEA:20888"/>
        <dbReference type="ChEBI" id="CHEBI:11805"/>
        <dbReference type="ChEBI" id="CHEBI:15377"/>
        <dbReference type="ChEBI" id="CHEBI:15378"/>
        <dbReference type="ChEBI" id="CHEBI:57287"/>
        <dbReference type="ChEBI" id="CHEBI:57340"/>
        <dbReference type="EC" id="3.1.2.4"/>
    </reaction>
</comment>
<name>A0A2C8Z5K3_9MICO</name>
<evidence type="ECO:0000259" key="4">
    <source>
        <dbReference type="Pfam" id="PF16113"/>
    </source>
</evidence>
<dbReference type="InterPro" id="IPR045004">
    <property type="entry name" value="ECH_dom"/>
</dbReference>
<evidence type="ECO:0000256" key="3">
    <source>
        <dbReference type="ARBA" id="ARBA00022801"/>
    </source>
</evidence>
<dbReference type="PANTHER" id="PTHR43176">
    <property type="entry name" value="3-HYDROXYISOBUTYRYL-COA HYDROLASE-RELATED"/>
    <property type="match status" value="1"/>
</dbReference>
<organism evidence="5 6">
    <name type="scientific">Salinibacterium xinjiangense</name>
    <dbReference type="NCBI Taxonomy" id="386302"/>
    <lineage>
        <taxon>Bacteria</taxon>
        <taxon>Bacillati</taxon>
        <taxon>Actinomycetota</taxon>
        <taxon>Actinomycetes</taxon>
        <taxon>Micrococcales</taxon>
        <taxon>Microbacteriaceae</taxon>
        <taxon>Salinibacterium</taxon>
    </lineage>
</organism>
<accession>A0A2C8Z5K3</accession>
<evidence type="ECO:0000313" key="6">
    <source>
        <dbReference type="Proteomes" id="UP000219440"/>
    </source>
</evidence>
<dbReference type="PANTHER" id="PTHR43176:SF3">
    <property type="entry name" value="3-HYDROXYISOBUTYRYL-COA HYDROLASE, MITOCHONDRIAL"/>
    <property type="match status" value="1"/>
</dbReference>
<feature type="domain" description="Enoyl-CoA hydratase/isomerase" evidence="4">
    <location>
        <begin position="14"/>
        <end position="333"/>
    </location>
</feature>
<keyword evidence="3" id="KW-0378">Hydrolase</keyword>
<dbReference type="GO" id="GO:0003860">
    <property type="term" value="F:3-hydroxyisobutyryl-CoA hydrolase activity"/>
    <property type="evidence" value="ECO:0007669"/>
    <property type="project" value="UniProtKB-EC"/>
</dbReference>
<dbReference type="Pfam" id="PF16113">
    <property type="entry name" value="ECH_2"/>
    <property type="match status" value="1"/>
</dbReference>
<dbReference type="AlphaFoldDB" id="A0A2C8Z5K3"/>
<evidence type="ECO:0000313" key="5">
    <source>
        <dbReference type="EMBL" id="SOE58976.1"/>
    </source>
</evidence>
<gene>
    <name evidence="5" type="ORF">SAMN06296378_0857</name>
</gene>
<evidence type="ECO:0000256" key="2">
    <source>
        <dbReference type="ARBA" id="ARBA00011915"/>
    </source>
</evidence>
<dbReference type="GO" id="GO:0006574">
    <property type="term" value="P:L-valine catabolic process"/>
    <property type="evidence" value="ECO:0007669"/>
    <property type="project" value="TreeGrafter"/>
</dbReference>
<proteinExistence type="predicted"/>
<evidence type="ECO:0000256" key="1">
    <source>
        <dbReference type="ARBA" id="ARBA00001709"/>
    </source>
</evidence>
<dbReference type="RefSeq" id="WP_097060017.1">
    <property type="nucleotide sequence ID" value="NZ_BMLC01000001.1"/>
</dbReference>
<dbReference type="SUPFAM" id="SSF52096">
    <property type="entry name" value="ClpP/crotonase"/>
    <property type="match status" value="1"/>
</dbReference>